<reference evidence="1" key="2">
    <citation type="journal article" date="2022" name="New Phytol.">
        <title>Evolutionary transition to the ectomycorrhizal habit in the genomes of a hyperdiverse lineage of mushroom-forming fungi.</title>
        <authorList>
            <person name="Looney B."/>
            <person name="Miyauchi S."/>
            <person name="Morin E."/>
            <person name="Drula E."/>
            <person name="Courty P.E."/>
            <person name="Kohler A."/>
            <person name="Kuo A."/>
            <person name="LaButti K."/>
            <person name="Pangilinan J."/>
            <person name="Lipzen A."/>
            <person name="Riley R."/>
            <person name="Andreopoulos W."/>
            <person name="He G."/>
            <person name="Johnson J."/>
            <person name="Nolan M."/>
            <person name="Tritt A."/>
            <person name="Barry K.W."/>
            <person name="Grigoriev I.V."/>
            <person name="Nagy L.G."/>
            <person name="Hibbett D."/>
            <person name="Henrissat B."/>
            <person name="Matheny P.B."/>
            <person name="Labbe J."/>
            <person name="Martin F.M."/>
        </authorList>
    </citation>
    <scope>NUCLEOTIDE SEQUENCE</scope>
    <source>
        <strain evidence="1">FP105234-sp</strain>
    </source>
</reference>
<dbReference type="Proteomes" id="UP000814033">
    <property type="component" value="Unassembled WGS sequence"/>
</dbReference>
<proteinExistence type="predicted"/>
<organism evidence="1 2">
    <name type="scientific">Auriscalpium vulgare</name>
    <dbReference type="NCBI Taxonomy" id="40419"/>
    <lineage>
        <taxon>Eukaryota</taxon>
        <taxon>Fungi</taxon>
        <taxon>Dikarya</taxon>
        <taxon>Basidiomycota</taxon>
        <taxon>Agaricomycotina</taxon>
        <taxon>Agaricomycetes</taxon>
        <taxon>Russulales</taxon>
        <taxon>Auriscalpiaceae</taxon>
        <taxon>Auriscalpium</taxon>
    </lineage>
</organism>
<comment type="caution">
    <text evidence="1">The sequence shown here is derived from an EMBL/GenBank/DDBJ whole genome shotgun (WGS) entry which is preliminary data.</text>
</comment>
<name>A0ACB8S4Y5_9AGAM</name>
<accession>A0ACB8S4Y5</accession>
<sequence>MASESHTAPSPPAVLPRELTEATMYDPTDDAIAATARVGAIVDEARDVNVRDIADNAVASAAQSITNTATRAITKTIDRALTAIPRPSFLRADDTNRTAVATTSDDDIKEKGGAEIQEEPVNDLPAAGPTSATTPEEAQVDNEFSDYVNLMFQEGVAPPRYKFLAGLFTWTLLGGFIVLPGTYTTLQTLQENQIGGQTEQKAIKAALHVPLFAVAWSFAMAGAVGMCWLWYKLRKSYVWLCDRLFWPGALNGLMGLLSTIVTIFSAEQGELAASGTTTIAITGSCMVICTLLGIFYTVLRAREVKKNGRYAGFKLDGKGLLKAAVVRWEEADDHVGVLGDLEKQVKGVSRRGIRNQARSFVRSSIADALDVKDVEGDADGQNGQGSTRKAPSRARSKPVSTST</sequence>
<reference evidence="1" key="1">
    <citation type="submission" date="2021-02" db="EMBL/GenBank/DDBJ databases">
        <authorList>
            <consortium name="DOE Joint Genome Institute"/>
            <person name="Ahrendt S."/>
            <person name="Looney B.P."/>
            <person name="Miyauchi S."/>
            <person name="Morin E."/>
            <person name="Drula E."/>
            <person name="Courty P.E."/>
            <person name="Chicoki N."/>
            <person name="Fauchery L."/>
            <person name="Kohler A."/>
            <person name="Kuo A."/>
            <person name="Labutti K."/>
            <person name="Pangilinan J."/>
            <person name="Lipzen A."/>
            <person name="Riley R."/>
            <person name="Andreopoulos W."/>
            <person name="He G."/>
            <person name="Johnson J."/>
            <person name="Barry K.W."/>
            <person name="Grigoriev I.V."/>
            <person name="Nagy L."/>
            <person name="Hibbett D."/>
            <person name="Henrissat B."/>
            <person name="Matheny P.B."/>
            <person name="Labbe J."/>
            <person name="Martin F."/>
        </authorList>
    </citation>
    <scope>NUCLEOTIDE SEQUENCE</scope>
    <source>
        <strain evidence="1">FP105234-sp</strain>
    </source>
</reference>
<keyword evidence="2" id="KW-1185">Reference proteome</keyword>
<evidence type="ECO:0000313" key="1">
    <source>
        <dbReference type="EMBL" id="KAI0051559.1"/>
    </source>
</evidence>
<evidence type="ECO:0000313" key="2">
    <source>
        <dbReference type="Proteomes" id="UP000814033"/>
    </source>
</evidence>
<gene>
    <name evidence="1" type="ORF">FA95DRAFT_236496</name>
</gene>
<protein>
    <submittedName>
        <fullName evidence="1">Uncharacterized protein</fullName>
    </submittedName>
</protein>
<dbReference type="EMBL" id="MU275851">
    <property type="protein sequence ID" value="KAI0051559.1"/>
    <property type="molecule type" value="Genomic_DNA"/>
</dbReference>